<proteinExistence type="predicted"/>
<gene>
    <name evidence="3" type="ORF">BDV95DRAFT_501469</name>
</gene>
<dbReference type="Proteomes" id="UP000481861">
    <property type="component" value="Unassembled WGS sequence"/>
</dbReference>
<dbReference type="AlphaFoldDB" id="A0A7C8I153"/>
<evidence type="ECO:0000259" key="2">
    <source>
        <dbReference type="Pfam" id="PF22943"/>
    </source>
</evidence>
<dbReference type="InterPro" id="IPR054448">
    <property type="entry name" value="HTH_put_ascomycetes"/>
</dbReference>
<protein>
    <recommendedName>
        <fullName evidence="2">Helix-turn-helix domain-containing protein</fullName>
    </recommendedName>
</protein>
<feature type="domain" description="Helix-turn-helix" evidence="2">
    <location>
        <begin position="153"/>
        <end position="195"/>
    </location>
</feature>
<accession>A0A7C8I153</accession>
<feature type="compositionally biased region" description="Polar residues" evidence="1">
    <location>
        <begin position="81"/>
        <end position="91"/>
    </location>
</feature>
<evidence type="ECO:0000313" key="4">
    <source>
        <dbReference type="Proteomes" id="UP000481861"/>
    </source>
</evidence>
<evidence type="ECO:0000256" key="1">
    <source>
        <dbReference type="SAM" id="MobiDB-lite"/>
    </source>
</evidence>
<feature type="compositionally biased region" description="Low complexity" evidence="1">
    <location>
        <begin position="8"/>
        <end position="43"/>
    </location>
</feature>
<dbReference type="Pfam" id="PF22943">
    <property type="entry name" value="HTH_68"/>
    <property type="match status" value="1"/>
</dbReference>
<keyword evidence="4" id="KW-1185">Reference proteome</keyword>
<organism evidence="3 4">
    <name type="scientific">Massariosphaeria phaeospora</name>
    <dbReference type="NCBI Taxonomy" id="100035"/>
    <lineage>
        <taxon>Eukaryota</taxon>
        <taxon>Fungi</taxon>
        <taxon>Dikarya</taxon>
        <taxon>Ascomycota</taxon>
        <taxon>Pezizomycotina</taxon>
        <taxon>Dothideomycetes</taxon>
        <taxon>Pleosporomycetidae</taxon>
        <taxon>Pleosporales</taxon>
        <taxon>Pleosporales incertae sedis</taxon>
        <taxon>Massariosphaeria</taxon>
    </lineage>
</organism>
<evidence type="ECO:0000313" key="3">
    <source>
        <dbReference type="EMBL" id="KAF2868008.1"/>
    </source>
</evidence>
<comment type="caution">
    <text evidence="3">The sequence shown here is derived from an EMBL/GenBank/DDBJ whole genome shotgun (WGS) entry which is preliminary data.</text>
</comment>
<feature type="region of interest" description="Disordered" evidence="1">
    <location>
        <begin position="1"/>
        <end position="102"/>
    </location>
</feature>
<reference evidence="3 4" key="1">
    <citation type="submission" date="2020-01" db="EMBL/GenBank/DDBJ databases">
        <authorList>
            <consortium name="DOE Joint Genome Institute"/>
            <person name="Haridas S."/>
            <person name="Albert R."/>
            <person name="Binder M."/>
            <person name="Bloem J."/>
            <person name="Labutti K."/>
            <person name="Salamov A."/>
            <person name="Andreopoulos B."/>
            <person name="Baker S.E."/>
            <person name="Barry K."/>
            <person name="Bills G."/>
            <person name="Bluhm B.H."/>
            <person name="Cannon C."/>
            <person name="Castanera R."/>
            <person name="Culley D.E."/>
            <person name="Daum C."/>
            <person name="Ezra D."/>
            <person name="Gonzalez J.B."/>
            <person name="Henrissat B."/>
            <person name="Kuo A."/>
            <person name="Liang C."/>
            <person name="Lipzen A."/>
            <person name="Lutzoni F."/>
            <person name="Magnuson J."/>
            <person name="Mondo S."/>
            <person name="Nolan M."/>
            <person name="Ohm R."/>
            <person name="Pangilinan J."/>
            <person name="Park H.-J.H."/>
            <person name="Ramirez L."/>
            <person name="Alfaro M."/>
            <person name="Sun H."/>
            <person name="Tritt A."/>
            <person name="Yoshinaga Y."/>
            <person name="Zwiers L.-H.L."/>
            <person name="Turgeon B.G."/>
            <person name="Goodwin S.B."/>
            <person name="Spatafora J.W."/>
            <person name="Crous P.W."/>
            <person name="Grigoriev I.V."/>
        </authorList>
    </citation>
    <scope>NUCLEOTIDE SEQUENCE [LARGE SCALE GENOMIC DNA]</scope>
    <source>
        <strain evidence="3 4">CBS 611.86</strain>
    </source>
</reference>
<dbReference type="EMBL" id="JAADJZ010000021">
    <property type="protein sequence ID" value="KAF2868008.1"/>
    <property type="molecule type" value="Genomic_DNA"/>
</dbReference>
<name>A0A7C8I153_9PLEO</name>
<dbReference type="OrthoDB" id="4085451at2759"/>
<sequence>MGSSTSKGARAAGAGARKYPTRSPNSTTRPATPAASPSASGPTVHPPPQAYESRTPAVDTDARDPGLASRLNTLGAVQPNPHYSASSTSAFDPQRRQTSESPFDMMTSMPQSAYPDPRENPALRLLEARRRIQEEAEEEMINAGRRGFQGRKYVDVGIIQMALMRQQRGEVNTKIEDVLGVKRGRLDVLGKGVVKSIT</sequence>